<feature type="compositionally biased region" description="Acidic residues" evidence="1">
    <location>
        <begin position="54"/>
        <end position="78"/>
    </location>
</feature>
<organism evidence="2 3">
    <name type="scientific">Datura stramonium</name>
    <name type="common">Jimsonweed</name>
    <name type="synonym">Common thornapple</name>
    <dbReference type="NCBI Taxonomy" id="4076"/>
    <lineage>
        <taxon>Eukaryota</taxon>
        <taxon>Viridiplantae</taxon>
        <taxon>Streptophyta</taxon>
        <taxon>Embryophyta</taxon>
        <taxon>Tracheophyta</taxon>
        <taxon>Spermatophyta</taxon>
        <taxon>Magnoliopsida</taxon>
        <taxon>eudicotyledons</taxon>
        <taxon>Gunneridae</taxon>
        <taxon>Pentapetalae</taxon>
        <taxon>asterids</taxon>
        <taxon>lamiids</taxon>
        <taxon>Solanales</taxon>
        <taxon>Solanaceae</taxon>
        <taxon>Solanoideae</taxon>
        <taxon>Datureae</taxon>
        <taxon>Datura</taxon>
    </lineage>
</organism>
<feature type="compositionally biased region" description="Polar residues" evidence="1">
    <location>
        <begin position="97"/>
        <end position="117"/>
    </location>
</feature>
<name>A0ABS8SXW4_DATST</name>
<evidence type="ECO:0000313" key="2">
    <source>
        <dbReference type="EMBL" id="MCD7463718.1"/>
    </source>
</evidence>
<feature type="region of interest" description="Disordered" evidence="1">
    <location>
        <begin position="273"/>
        <end position="296"/>
    </location>
</feature>
<reference evidence="2 3" key="1">
    <citation type="journal article" date="2021" name="BMC Genomics">
        <title>Datura genome reveals duplications of psychoactive alkaloid biosynthetic genes and high mutation rate following tissue culture.</title>
        <authorList>
            <person name="Rajewski A."/>
            <person name="Carter-House D."/>
            <person name="Stajich J."/>
            <person name="Litt A."/>
        </authorList>
    </citation>
    <scope>NUCLEOTIDE SEQUENCE [LARGE SCALE GENOMIC DNA]</scope>
    <source>
        <strain evidence="2">AR-01</strain>
    </source>
</reference>
<keyword evidence="3" id="KW-1185">Reference proteome</keyword>
<evidence type="ECO:0000256" key="1">
    <source>
        <dbReference type="SAM" id="MobiDB-lite"/>
    </source>
</evidence>
<dbReference type="EMBL" id="JACEIK010000907">
    <property type="protein sequence ID" value="MCD7463718.1"/>
    <property type="molecule type" value="Genomic_DNA"/>
</dbReference>
<accession>A0ABS8SXW4</accession>
<comment type="caution">
    <text evidence="2">The sequence shown here is derived from an EMBL/GenBank/DDBJ whole genome shotgun (WGS) entry which is preliminary data.</text>
</comment>
<protein>
    <submittedName>
        <fullName evidence="2">Uncharacterized protein</fullName>
    </submittedName>
</protein>
<sequence>MLADQAGVIAENEAALSQKQQDVALEAKEASEVDEDDSSQEQTKSGHASKGNEDGEDDKDGEGDNEDGEDENNDDADTDEKTTTVDDKTEEENNENVRSTLAEASSSGRDPKTTSTEIVVKNIRRDLVGVEKDDAASKVINEVVASYAAGDAIRTNDDHHSCGDIYIPLDVGGDGDPGGVGDGDAGGASGRYTPATEEVRRQEDTPYMLGRFSVVGTSKDTKPFTPIAVKRMRNQISRALASAKKKVAGTPKMTTDQPMERLLVNLYKYADDKKKKNSADDQAQEINQDPVHNAWI</sequence>
<proteinExistence type="predicted"/>
<gene>
    <name evidence="2" type="ORF">HAX54_051214</name>
</gene>
<dbReference type="Proteomes" id="UP000823775">
    <property type="component" value="Unassembled WGS sequence"/>
</dbReference>
<evidence type="ECO:0000313" key="3">
    <source>
        <dbReference type="Proteomes" id="UP000823775"/>
    </source>
</evidence>
<feature type="region of interest" description="Disordered" evidence="1">
    <location>
        <begin position="1"/>
        <end position="117"/>
    </location>
</feature>